<dbReference type="Pfam" id="PF13098">
    <property type="entry name" value="Thioredoxin_2"/>
    <property type="match status" value="2"/>
</dbReference>
<dbReference type="Proteomes" id="UP000322981">
    <property type="component" value="Unassembled WGS sequence"/>
</dbReference>
<proteinExistence type="predicted"/>
<dbReference type="InterPro" id="IPR012336">
    <property type="entry name" value="Thioredoxin-like_fold"/>
</dbReference>
<dbReference type="OrthoDB" id="9791630at2"/>
<reference evidence="3 4" key="1">
    <citation type="submission" date="2019-09" db="EMBL/GenBank/DDBJ databases">
        <title>Whole-genome sequence of the purple sulfur bacterium Thiohalocapsa marina DSM 19078.</title>
        <authorList>
            <person name="Kyndt J.A."/>
            <person name="Meyer T.E."/>
        </authorList>
    </citation>
    <scope>NUCLEOTIDE SEQUENCE [LARGE SCALE GENOMIC DNA]</scope>
    <source>
        <strain evidence="3 4">DSM 19078</strain>
    </source>
</reference>
<evidence type="ECO:0000259" key="2">
    <source>
        <dbReference type="Pfam" id="PF13098"/>
    </source>
</evidence>
<dbReference type="SUPFAM" id="SSF52833">
    <property type="entry name" value="Thioredoxin-like"/>
    <property type="match status" value="2"/>
</dbReference>
<evidence type="ECO:0000313" key="3">
    <source>
        <dbReference type="EMBL" id="KAA6187718.1"/>
    </source>
</evidence>
<feature type="domain" description="Thioredoxin-like fold" evidence="2">
    <location>
        <begin position="242"/>
        <end position="341"/>
    </location>
</feature>
<dbReference type="RefSeq" id="WP_150089238.1">
    <property type="nucleotide sequence ID" value="NZ_JBFUOH010000011.1"/>
</dbReference>
<dbReference type="EMBL" id="VWXX01000001">
    <property type="protein sequence ID" value="KAA6187718.1"/>
    <property type="molecule type" value="Genomic_DNA"/>
</dbReference>
<gene>
    <name evidence="3" type="ORF">F2Q65_00285</name>
</gene>
<feature type="signal peptide" evidence="1">
    <location>
        <begin position="1"/>
        <end position="32"/>
    </location>
</feature>
<evidence type="ECO:0000313" key="4">
    <source>
        <dbReference type="Proteomes" id="UP000322981"/>
    </source>
</evidence>
<feature type="domain" description="Thioredoxin-like fold" evidence="2">
    <location>
        <begin position="88"/>
        <end position="191"/>
    </location>
</feature>
<dbReference type="Gene3D" id="3.40.30.10">
    <property type="entry name" value="Glutaredoxin"/>
    <property type="match status" value="2"/>
</dbReference>
<dbReference type="InterPro" id="IPR036249">
    <property type="entry name" value="Thioredoxin-like_sf"/>
</dbReference>
<keyword evidence="1" id="KW-0732">Signal</keyword>
<feature type="chain" id="PRO_5024430299" evidence="1">
    <location>
        <begin position="33"/>
        <end position="365"/>
    </location>
</feature>
<sequence>MHHDPSRRPAPTATRALNLLGAAAIIVSLTLAATPAATLADAPAAVGGALDAQALYGFDDFPRETVLEYPSWFKTPFLDLPADQAEAVANGRNLVVYFGQKRCAYCHQLMDVNFGLPDIVAYTRKHFDIVPMDVWGVGEVTDLQGQVLTERQFALREKTNFTPSLLFYDAQGNEVLRLRGYYPPYQFRAALEYVADAHYRNESFPDYLARGDNRMVFEPGDLNEADFFVPPPYDLNRTLMPSERPLAVFFEQGDCHACDVLHGQALREPTILRQFAQIDSVQLDMWADTPVITPSGERTTAHDWARELGLFYAPSVLFFDEQGRELLRVDSVVGFYRLRSVLNYIATKAYLDQPDYQRWRLSQAF</sequence>
<keyword evidence="4" id="KW-1185">Reference proteome</keyword>
<evidence type="ECO:0000256" key="1">
    <source>
        <dbReference type="SAM" id="SignalP"/>
    </source>
</evidence>
<accession>A0A5M8FV67</accession>
<dbReference type="AlphaFoldDB" id="A0A5M8FV67"/>
<protein>
    <submittedName>
        <fullName evidence="3">Thioredoxin fold domain-containing protein</fullName>
    </submittedName>
</protein>
<comment type="caution">
    <text evidence="3">The sequence shown here is derived from an EMBL/GenBank/DDBJ whole genome shotgun (WGS) entry which is preliminary data.</text>
</comment>
<name>A0A5M8FV67_9GAMM</name>
<organism evidence="3 4">
    <name type="scientific">Thiohalocapsa marina</name>
    <dbReference type="NCBI Taxonomy" id="424902"/>
    <lineage>
        <taxon>Bacteria</taxon>
        <taxon>Pseudomonadati</taxon>
        <taxon>Pseudomonadota</taxon>
        <taxon>Gammaproteobacteria</taxon>
        <taxon>Chromatiales</taxon>
        <taxon>Chromatiaceae</taxon>
        <taxon>Thiohalocapsa</taxon>
    </lineage>
</organism>